<evidence type="ECO:0000256" key="4">
    <source>
        <dbReference type="ARBA" id="ARBA00022884"/>
    </source>
</evidence>
<feature type="region of interest" description="Disordered" evidence="6">
    <location>
        <begin position="735"/>
        <end position="754"/>
    </location>
</feature>
<dbReference type="InterPro" id="IPR049560">
    <property type="entry name" value="MeTrfase_RsmB-F_NOP2_cat"/>
</dbReference>
<evidence type="ECO:0000313" key="8">
    <source>
        <dbReference type="EMBL" id="KAG8460624.1"/>
    </source>
</evidence>
<keyword evidence="1 5" id="KW-0489">Methyltransferase</keyword>
<evidence type="ECO:0000259" key="7">
    <source>
        <dbReference type="PROSITE" id="PS51686"/>
    </source>
</evidence>
<comment type="similarity">
    <text evidence="5">Belongs to the class I-like SAM-binding methyltransferase superfamily. RsmB/NOP family.</text>
</comment>
<dbReference type="PRINTS" id="PR02008">
    <property type="entry name" value="RCMTFAMILY"/>
</dbReference>
<keyword evidence="2 5" id="KW-0808">Transferase</keyword>
<feature type="region of interest" description="Disordered" evidence="6">
    <location>
        <begin position="1"/>
        <end position="50"/>
    </location>
</feature>
<evidence type="ECO:0000313" key="9">
    <source>
        <dbReference type="Proteomes" id="UP000751190"/>
    </source>
</evidence>
<feature type="compositionally biased region" description="Basic residues" evidence="6">
    <location>
        <begin position="1"/>
        <end position="14"/>
    </location>
</feature>
<dbReference type="Gene3D" id="3.40.50.150">
    <property type="entry name" value="Vaccinia Virus protein VP39"/>
    <property type="match status" value="1"/>
</dbReference>
<dbReference type="InterPro" id="IPR023267">
    <property type="entry name" value="RCMT"/>
</dbReference>
<dbReference type="AlphaFoldDB" id="A0A8J5XGX2"/>
<feature type="region of interest" description="Disordered" evidence="6">
    <location>
        <begin position="696"/>
        <end position="722"/>
    </location>
</feature>
<dbReference type="GO" id="GO:0008173">
    <property type="term" value="F:RNA methyltransferase activity"/>
    <property type="evidence" value="ECO:0007669"/>
    <property type="project" value="InterPro"/>
</dbReference>
<evidence type="ECO:0000256" key="1">
    <source>
        <dbReference type="ARBA" id="ARBA00022603"/>
    </source>
</evidence>
<feature type="compositionally biased region" description="Gly residues" evidence="6">
    <location>
        <begin position="696"/>
        <end position="705"/>
    </location>
</feature>
<feature type="active site" description="Nucleophile" evidence="5">
    <location>
        <position position="343"/>
    </location>
</feature>
<dbReference type="PANTHER" id="PTHR22808:SF6">
    <property type="entry name" value="SAM-DEPENDENT MTASE RSMB_NOP-TYPE DOMAIN-CONTAINING PROTEIN"/>
    <property type="match status" value="1"/>
</dbReference>
<feature type="region of interest" description="Disordered" evidence="6">
    <location>
        <begin position="418"/>
        <end position="453"/>
    </location>
</feature>
<feature type="compositionally biased region" description="Low complexity" evidence="6">
    <location>
        <begin position="482"/>
        <end position="492"/>
    </location>
</feature>
<feature type="domain" description="SAM-dependent MTase RsmB/NOP-type" evidence="7">
    <location>
        <begin position="81"/>
        <end position="473"/>
    </location>
</feature>
<dbReference type="EMBL" id="JAGTXO010000031">
    <property type="protein sequence ID" value="KAG8460624.1"/>
    <property type="molecule type" value="Genomic_DNA"/>
</dbReference>
<dbReference type="InterPro" id="IPR001678">
    <property type="entry name" value="MeTrfase_RsmB-F_NOP2_dom"/>
</dbReference>
<feature type="compositionally biased region" description="Pro residues" evidence="6">
    <location>
        <begin position="434"/>
        <end position="449"/>
    </location>
</feature>
<reference evidence="8" key="1">
    <citation type="submission" date="2021-05" db="EMBL/GenBank/DDBJ databases">
        <title>The genome of the haptophyte Pavlova lutheri (Diacronema luteri, Pavlovales) - a model for lipid biosynthesis in eukaryotic algae.</title>
        <authorList>
            <person name="Hulatt C.J."/>
            <person name="Posewitz M.C."/>
        </authorList>
    </citation>
    <scope>NUCLEOTIDE SEQUENCE</scope>
    <source>
        <strain evidence="8">NIVA-4/92</strain>
    </source>
</reference>
<organism evidence="8 9">
    <name type="scientific">Diacronema lutheri</name>
    <name type="common">Unicellular marine alga</name>
    <name type="synonym">Monochrysis lutheri</name>
    <dbReference type="NCBI Taxonomy" id="2081491"/>
    <lineage>
        <taxon>Eukaryota</taxon>
        <taxon>Haptista</taxon>
        <taxon>Haptophyta</taxon>
        <taxon>Pavlovophyceae</taxon>
        <taxon>Pavlovales</taxon>
        <taxon>Pavlovaceae</taxon>
        <taxon>Diacronema</taxon>
    </lineage>
</organism>
<dbReference type="SUPFAM" id="SSF53335">
    <property type="entry name" value="S-adenosyl-L-methionine-dependent methyltransferases"/>
    <property type="match status" value="1"/>
</dbReference>
<keyword evidence="3 5" id="KW-0949">S-adenosyl-L-methionine</keyword>
<name>A0A8J5XGX2_DIALT</name>
<gene>
    <name evidence="8" type="ORF">KFE25_011399</name>
</gene>
<dbReference type="InterPro" id="IPR029063">
    <property type="entry name" value="SAM-dependent_MTases_sf"/>
</dbReference>
<keyword evidence="9" id="KW-1185">Reference proteome</keyword>
<accession>A0A8J5XGX2</accession>
<dbReference type="Proteomes" id="UP000751190">
    <property type="component" value="Unassembled WGS sequence"/>
</dbReference>
<evidence type="ECO:0000256" key="2">
    <source>
        <dbReference type="ARBA" id="ARBA00022679"/>
    </source>
</evidence>
<feature type="compositionally biased region" description="Low complexity" evidence="6">
    <location>
        <begin position="735"/>
        <end position="744"/>
    </location>
</feature>
<dbReference type="GO" id="GO:0001510">
    <property type="term" value="P:RNA methylation"/>
    <property type="evidence" value="ECO:0007669"/>
    <property type="project" value="InterPro"/>
</dbReference>
<comment type="caution">
    <text evidence="8">The sequence shown here is derived from an EMBL/GenBank/DDBJ whole genome shotgun (WGS) entry which is preliminary data.</text>
</comment>
<evidence type="ECO:0000256" key="5">
    <source>
        <dbReference type="PROSITE-ProRule" id="PRU01023"/>
    </source>
</evidence>
<evidence type="ECO:0000256" key="6">
    <source>
        <dbReference type="SAM" id="MobiDB-lite"/>
    </source>
</evidence>
<feature type="binding site" evidence="5">
    <location>
        <position position="290"/>
    </location>
    <ligand>
        <name>S-adenosyl-L-methionine</name>
        <dbReference type="ChEBI" id="CHEBI:59789"/>
    </ligand>
</feature>
<keyword evidence="4 5" id="KW-0694">RNA-binding</keyword>
<feature type="binding site" evidence="5">
    <location>
        <position position="236"/>
    </location>
    <ligand>
        <name>S-adenosyl-L-methionine</name>
        <dbReference type="ChEBI" id="CHEBI:59789"/>
    </ligand>
</feature>
<dbReference type="OrthoDB" id="6093671at2759"/>
<dbReference type="GO" id="GO:0003723">
    <property type="term" value="F:RNA binding"/>
    <property type="evidence" value="ECO:0007669"/>
    <property type="project" value="UniProtKB-UniRule"/>
</dbReference>
<sequence>MGGGAKGRHHKRRRVVEEVDGVGAASGAAAVESAAGEEVDERPAYQRPGESEQGLAFERYYRAQRILPAGSNDDDGAWAAFFAHLRRPLPVTFRLNESTHLRALCREAMETGARLLEPAAAGAPVPCDAESGRPLRMATRLGWCNGWQLGCSAGVLKRPHHAHWAELNDWLTRWAALGVVSRQAIDSMAPVALLRVQPHHAVLDLCASPGSKTQQLLDAMHALPGTPPTGFVVANDMSAFRARALVRRCAALGGGACRVAVTSHAAQRFPDVGGRVALRGEGMYDRIVCDVPCCGDGTFRKNPEAWNHWRPSFALRLHGLQLSIALRGLALLAIGGELAYSTCALNPVEDEAVVAELIRRTGGAVELVDVSDRLPLLRRAAGLRTWRVIDDDGREWPSYEAVLDAQLPHRVRRRFHASMWPPRAGAQRPRRQRPPPTPPSPPPPPPPPLERCVRLLPGLSESGGFFVALLRKVRPWPPPTASPERAPMRAPAAPEPARRAYAPAPAPLRALFRHTTGMLVPSSGALGGIELHCRDGAWAAAREGAAAPTRACLMALAPQLRAHLARRDDGLGAPVLRVVRAGAKVAHTTRSGSLRLSHAGAEAVVAASRANSSNASILARIASVQPEDMVALLRAAGAQPTLASAAMASAGGARRAAAAALTPLSELSAGARQALAQLGCGACIVNCAPRGLRGSGGADGGGGGAARSQPAAPKRARGRTRDCEERQLQAAVQQQQQQQQQVAAGGSYEGKHTPDDDGGIFVTAFVARLPDDGTRAARGLGVRVALTHEPGLENLPRAFAAHALAQLMSAP</sequence>
<protein>
    <recommendedName>
        <fullName evidence="7">SAM-dependent MTase RsmB/NOP-type domain-containing protein</fullName>
    </recommendedName>
</protein>
<feature type="region of interest" description="Disordered" evidence="6">
    <location>
        <begin position="476"/>
        <end position="495"/>
    </location>
</feature>
<dbReference type="Pfam" id="PF01189">
    <property type="entry name" value="Methyltr_RsmB-F"/>
    <property type="match status" value="1"/>
</dbReference>
<comment type="caution">
    <text evidence="5">Lacks conserved residue(s) required for the propagation of feature annotation.</text>
</comment>
<proteinExistence type="inferred from homology"/>
<evidence type="ECO:0000256" key="3">
    <source>
        <dbReference type="ARBA" id="ARBA00022691"/>
    </source>
</evidence>
<feature type="compositionally biased region" description="Low complexity" evidence="6">
    <location>
        <begin position="21"/>
        <end position="34"/>
    </location>
</feature>
<dbReference type="PANTHER" id="PTHR22808">
    <property type="entry name" value="NCL1 YEAST -RELATED NOL1/NOP2/FMU SUN DOMAIN-CONTAINING"/>
    <property type="match status" value="1"/>
</dbReference>
<dbReference type="PROSITE" id="PS51686">
    <property type="entry name" value="SAM_MT_RSMB_NOP"/>
    <property type="match status" value="1"/>
</dbReference>